<organism evidence="3 4">
    <name type="scientific">Flagellimonas marinaquae</name>
    <dbReference type="NCBI Taxonomy" id="254955"/>
    <lineage>
        <taxon>Bacteria</taxon>
        <taxon>Pseudomonadati</taxon>
        <taxon>Bacteroidota</taxon>
        <taxon>Flavobacteriia</taxon>
        <taxon>Flavobacteriales</taxon>
        <taxon>Flavobacteriaceae</taxon>
        <taxon>Flagellimonas</taxon>
    </lineage>
</organism>
<evidence type="ECO:0000313" key="4">
    <source>
        <dbReference type="Proteomes" id="UP001330184"/>
    </source>
</evidence>
<evidence type="ECO:0000256" key="1">
    <source>
        <dbReference type="SAM" id="SignalP"/>
    </source>
</evidence>
<dbReference type="SUPFAM" id="SSF56925">
    <property type="entry name" value="OMPA-like"/>
    <property type="match status" value="1"/>
</dbReference>
<accession>A0AA48HKF7</accession>
<feature type="chain" id="PRO_5041383549" description="Outer membrane protein beta-barrel domain-containing protein" evidence="1">
    <location>
        <begin position="21"/>
        <end position="210"/>
    </location>
</feature>
<dbReference type="AlphaFoldDB" id="A0AA48HKF7"/>
<dbReference type="Gene3D" id="2.40.160.20">
    <property type="match status" value="1"/>
</dbReference>
<evidence type="ECO:0000259" key="2">
    <source>
        <dbReference type="Pfam" id="PF13568"/>
    </source>
</evidence>
<feature type="domain" description="Outer membrane protein beta-barrel" evidence="2">
    <location>
        <begin position="21"/>
        <end position="183"/>
    </location>
</feature>
<name>A0AA48HKF7_9FLAO</name>
<evidence type="ECO:0000313" key="3">
    <source>
        <dbReference type="EMBL" id="BDW93330.1"/>
    </source>
</evidence>
<proteinExistence type="predicted"/>
<sequence>MKYNKLLACLAFFFSLTAKSQNPEIGFRTGVNFATLRTGDNTGTANTGSTEYLTRLNFSITYELIFTDHFGLDVSLGYQGKGGGDFDEESKLRIGIDNFKRKLDYVSTSILLRYYPLKNKRFQPFITLGPGFSYLIKTDQLGNEIGEENLRSKLDISSVAGIGAKFPLNQNLKFEVLGGFDRGWSKTIRQQNESLFNQMFWFSVGLKKDI</sequence>
<feature type="signal peptide" evidence="1">
    <location>
        <begin position="1"/>
        <end position="20"/>
    </location>
</feature>
<dbReference type="EMBL" id="AP027268">
    <property type="protein sequence ID" value="BDW93330.1"/>
    <property type="molecule type" value="Genomic_DNA"/>
</dbReference>
<gene>
    <name evidence="3" type="ORF">MACH07_21620</name>
</gene>
<protein>
    <recommendedName>
        <fullName evidence="2">Outer membrane protein beta-barrel domain-containing protein</fullName>
    </recommendedName>
</protein>
<dbReference type="Pfam" id="PF13568">
    <property type="entry name" value="OMP_b-brl_2"/>
    <property type="match status" value="1"/>
</dbReference>
<dbReference type="Proteomes" id="UP001330184">
    <property type="component" value="Chromosome"/>
</dbReference>
<dbReference type="RefSeq" id="WP_338193729.1">
    <property type="nucleotide sequence ID" value="NZ_AP027268.1"/>
</dbReference>
<dbReference type="InterPro" id="IPR025665">
    <property type="entry name" value="Beta-barrel_OMP_2"/>
</dbReference>
<reference evidence="3 4" key="1">
    <citation type="submission" date="2023-01" db="EMBL/GenBank/DDBJ databases">
        <title>Complete genome sequence of Muricauda aquimarina strain IFOP_LL357.</title>
        <authorList>
            <person name="Gajardo G."/>
            <person name="Ueki S."/>
            <person name="Maruyama F."/>
        </authorList>
    </citation>
    <scope>NUCLEOTIDE SEQUENCE [LARGE SCALE GENOMIC DNA]</scope>
    <source>
        <strain evidence="3 4">IFOP_LL357</strain>
    </source>
</reference>
<keyword evidence="1" id="KW-0732">Signal</keyword>
<keyword evidence="4" id="KW-1185">Reference proteome</keyword>
<dbReference type="InterPro" id="IPR011250">
    <property type="entry name" value="OMP/PagP_B-barrel"/>
</dbReference>